<evidence type="ECO:0000313" key="4">
    <source>
        <dbReference type="Proteomes" id="UP000230505"/>
    </source>
</evidence>
<dbReference type="SUPFAM" id="SSF51735">
    <property type="entry name" value="NAD(P)-binding Rossmann-fold domains"/>
    <property type="match status" value="1"/>
</dbReference>
<gene>
    <name evidence="3" type="ORF">COZ78_02255</name>
</gene>
<reference evidence="4" key="1">
    <citation type="submission" date="2017-09" db="EMBL/GenBank/DDBJ databases">
        <title>Depth-based differentiation of microbial function through sediment-hosted aquifers and enrichment of novel symbionts in the deep terrestrial subsurface.</title>
        <authorList>
            <person name="Probst A.J."/>
            <person name="Ladd B."/>
            <person name="Jarett J.K."/>
            <person name="Geller-Mcgrath D.E."/>
            <person name="Sieber C.M.K."/>
            <person name="Emerson J.B."/>
            <person name="Anantharaman K."/>
            <person name="Thomas B.C."/>
            <person name="Malmstrom R."/>
            <person name="Stieglmeier M."/>
            <person name="Klingl A."/>
            <person name="Woyke T."/>
            <person name="Ryan C.M."/>
            <person name="Banfield J.F."/>
        </authorList>
    </citation>
    <scope>NUCLEOTIDE SEQUENCE [LARGE SCALE GENOMIC DNA]</scope>
</reference>
<sequence length="311" mass="34267">MTKILITGGAGFIGSNLAEKLAGQGQQVAVLDNLATGRLSNLKKIENQIQFIQADIRDLDSLRESFKGFDFVFHLAALPGVFFSVQKPDQCNQTNIEGTLNVLLAARDNKVKRVVFASSSAVYGGAFAINQEDQKPQPLSPYATSKITGEYYARNFYDLFGLETVCLRFFNVFGPHQNPESEYAAVIPLFIKLALIDQQPIIFGDGQQSRDFTFVENVIDGMILAMNSPKAAGEVFNLACGDNITVNRLVETIGQILGKKITPIYQAARPGDIYRSQANSDKIKTILEFYPKVNFEDGLAKTIAHLQKISN</sequence>
<proteinExistence type="inferred from homology"/>
<comment type="caution">
    <text evidence="3">The sequence shown here is derived from an EMBL/GenBank/DDBJ whole genome shotgun (WGS) entry which is preliminary data.</text>
</comment>
<dbReference type="Gene3D" id="3.40.50.720">
    <property type="entry name" value="NAD(P)-binding Rossmann-like Domain"/>
    <property type="match status" value="1"/>
</dbReference>
<dbReference type="Pfam" id="PF01370">
    <property type="entry name" value="Epimerase"/>
    <property type="match status" value="1"/>
</dbReference>
<evidence type="ECO:0000313" key="3">
    <source>
        <dbReference type="EMBL" id="PIX03081.1"/>
    </source>
</evidence>
<dbReference type="CDD" id="cd05256">
    <property type="entry name" value="UDP_AE_SDR_e"/>
    <property type="match status" value="1"/>
</dbReference>
<feature type="domain" description="NAD-dependent epimerase/dehydratase" evidence="2">
    <location>
        <begin position="4"/>
        <end position="239"/>
    </location>
</feature>
<dbReference type="Gene3D" id="3.90.25.10">
    <property type="entry name" value="UDP-galactose 4-epimerase, domain 1"/>
    <property type="match status" value="1"/>
</dbReference>
<evidence type="ECO:0000259" key="2">
    <source>
        <dbReference type="Pfam" id="PF01370"/>
    </source>
</evidence>
<dbReference type="InterPro" id="IPR036291">
    <property type="entry name" value="NAD(P)-bd_dom_sf"/>
</dbReference>
<accession>A0A2M7IY11</accession>
<dbReference type="PANTHER" id="PTHR43000">
    <property type="entry name" value="DTDP-D-GLUCOSE 4,6-DEHYDRATASE-RELATED"/>
    <property type="match status" value="1"/>
</dbReference>
<organism evidence="3 4">
    <name type="scientific">bacterium (Candidatus Gribaldobacteria) CG_4_8_14_3_um_filter_42_11</name>
    <dbReference type="NCBI Taxonomy" id="2014267"/>
    <lineage>
        <taxon>Bacteria</taxon>
        <taxon>Candidatus Gribaldobacteria</taxon>
    </lineage>
</organism>
<name>A0A2M7IY11_9BACT</name>
<protein>
    <submittedName>
        <fullName evidence="3">LPS biosynthesis protein WbpP</fullName>
    </submittedName>
</protein>
<comment type="similarity">
    <text evidence="1">Belongs to the NAD(P)-dependent epimerase/dehydratase family.</text>
</comment>
<dbReference type="InterPro" id="IPR001509">
    <property type="entry name" value="Epimerase_deHydtase"/>
</dbReference>
<dbReference type="AlphaFoldDB" id="A0A2M7IY11"/>
<dbReference type="Proteomes" id="UP000230505">
    <property type="component" value="Unassembled WGS sequence"/>
</dbReference>
<dbReference type="EMBL" id="PFHV01000061">
    <property type="protein sequence ID" value="PIX03081.1"/>
    <property type="molecule type" value="Genomic_DNA"/>
</dbReference>
<evidence type="ECO:0000256" key="1">
    <source>
        <dbReference type="ARBA" id="ARBA00007637"/>
    </source>
</evidence>